<keyword evidence="2 9" id="KW-0813">Transport</keyword>
<evidence type="ECO:0000256" key="9">
    <source>
        <dbReference type="RuleBase" id="RU363032"/>
    </source>
</evidence>
<feature type="domain" description="ABC transmembrane type-1" evidence="10">
    <location>
        <begin position="91"/>
        <end position="279"/>
    </location>
</feature>
<keyword evidence="3" id="KW-1003">Cell membrane</keyword>
<feature type="transmembrane region" description="Helical" evidence="9">
    <location>
        <begin position="129"/>
        <end position="148"/>
    </location>
</feature>
<keyword evidence="6 9" id="KW-1133">Transmembrane helix</keyword>
<dbReference type="GO" id="GO:0055085">
    <property type="term" value="P:transmembrane transport"/>
    <property type="evidence" value="ECO:0007669"/>
    <property type="project" value="InterPro"/>
</dbReference>
<dbReference type="KEGG" id="orb:IPMB12_03590"/>
<keyword evidence="5 9" id="KW-0812">Transmembrane</keyword>
<dbReference type="Gene3D" id="1.10.3720.10">
    <property type="entry name" value="MetI-like"/>
    <property type="match status" value="1"/>
</dbReference>
<evidence type="ECO:0000256" key="7">
    <source>
        <dbReference type="ARBA" id="ARBA00023136"/>
    </source>
</evidence>
<evidence type="ECO:0000256" key="2">
    <source>
        <dbReference type="ARBA" id="ARBA00022448"/>
    </source>
</evidence>
<feature type="transmembrane region" description="Helical" evidence="9">
    <location>
        <begin position="215"/>
        <end position="236"/>
    </location>
</feature>
<dbReference type="EMBL" id="CP050253">
    <property type="protein sequence ID" value="QIQ20840.1"/>
    <property type="molecule type" value="Genomic_DNA"/>
</dbReference>
<dbReference type="InParanoid" id="A0A6G9IB81"/>
<gene>
    <name evidence="11" type="ORF">IPMB12_03590</name>
</gene>
<evidence type="ECO:0000256" key="1">
    <source>
        <dbReference type="ARBA" id="ARBA00004429"/>
    </source>
</evidence>
<organism evidence="11 12">
    <name type="scientific">Zophobihabitans entericus</name>
    <dbReference type="NCBI Taxonomy" id="1635327"/>
    <lineage>
        <taxon>Bacteria</taxon>
        <taxon>Pseudomonadati</taxon>
        <taxon>Pseudomonadota</taxon>
        <taxon>Gammaproteobacteria</taxon>
        <taxon>Orbales</taxon>
        <taxon>Orbaceae</taxon>
        <taxon>Zophobihabitans</taxon>
    </lineage>
</organism>
<protein>
    <submittedName>
        <fullName evidence="11">ABC transporter permease subunit</fullName>
    </submittedName>
</protein>
<reference evidence="11 12" key="1">
    <citation type="submission" date="2020-03" db="EMBL/GenBank/DDBJ databases">
        <title>Complete genome sequence of Orbus sp. IPMB12 (BCRC 80908).</title>
        <authorList>
            <person name="Lo W.-S."/>
            <person name="Chang T.-H."/>
            <person name="Kuo C.-H."/>
        </authorList>
    </citation>
    <scope>NUCLEOTIDE SEQUENCE [LARGE SCALE GENOMIC DNA]</scope>
    <source>
        <strain evidence="11 12">IPMB12</strain>
    </source>
</reference>
<dbReference type="Proteomes" id="UP000501168">
    <property type="component" value="Chromosome"/>
</dbReference>
<evidence type="ECO:0000256" key="6">
    <source>
        <dbReference type="ARBA" id="ARBA00022989"/>
    </source>
</evidence>
<keyword evidence="12" id="KW-1185">Reference proteome</keyword>
<evidence type="ECO:0000256" key="4">
    <source>
        <dbReference type="ARBA" id="ARBA00022519"/>
    </source>
</evidence>
<dbReference type="InterPro" id="IPR035906">
    <property type="entry name" value="MetI-like_sf"/>
</dbReference>
<comment type="similarity">
    <text evidence="8">Belongs to the binding-protein-dependent transport system permease family. OppBC subfamily.</text>
</comment>
<feature type="transmembrane region" description="Helical" evidence="9">
    <location>
        <begin position="154"/>
        <end position="172"/>
    </location>
</feature>
<accession>A0A6G9IB81</accession>
<evidence type="ECO:0000313" key="12">
    <source>
        <dbReference type="Proteomes" id="UP000501168"/>
    </source>
</evidence>
<dbReference type="InterPro" id="IPR000515">
    <property type="entry name" value="MetI-like"/>
</dbReference>
<dbReference type="PANTHER" id="PTHR43386">
    <property type="entry name" value="OLIGOPEPTIDE TRANSPORT SYSTEM PERMEASE PROTEIN APPC"/>
    <property type="match status" value="1"/>
</dbReference>
<dbReference type="RefSeq" id="WP_166915026.1">
    <property type="nucleotide sequence ID" value="NZ_CP050253.1"/>
</dbReference>
<dbReference type="InterPro" id="IPR050366">
    <property type="entry name" value="BP-dependent_transpt_permease"/>
</dbReference>
<dbReference type="SUPFAM" id="SSF161098">
    <property type="entry name" value="MetI-like"/>
    <property type="match status" value="1"/>
</dbReference>
<evidence type="ECO:0000259" key="10">
    <source>
        <dbReference type="PROSITE" id="PS50928"/>
    </source>
</evidence>
<dbReference type="PANTHER" id="PTHR43386:SF5">
    <property type="entry name" value="PUTRESCINE EXPORT SYSTEM PERMEASE PROTEIN SAPC"/>
    <property type="match status" value="1"/>
</dbReference>
<sequence>MINKFLAAIYRSYSGFKRHIHNNLFLIIGFYGLVSVGFLCLLSLRFVHEIGPLGEKFRLMLPAWNEAGDVKYILGTDKGGYDIFIQLLLAMRTTLSVALQVTLVVTILGGLFSYLLLSFKSLRTLIKTVLRIISSIPPLLIAIVIALFWGNSLFNLMIVIGLTCLPRFIYNVTQMVSNEMNKTYITVAKLDGLSPWVILNHSVLPNIRAAYLSEITVLFSNTLLGITTLSYLQFGTTSRYNELGSMMKEMVSIIDINPWAFIAPGLAILIVIVLVNFLDYGLNLSLSRRE</sequence>
<name>A0A6G9IB81_9GAMM</name>
<evidence type="ECO:0000256" key="8">
    <source>
        <dbReference type="ARBA" id="ARBA00024202"/>
    </source>
</evidence>
<feature type="transmembrane region" description="Helical" evidence="9">
    <location>
        <begin position="97"/>
        <end position="117"/>
    </location>
</feature>
<dbReference type="CDD" id="cd06261">
    <property type="entry name" value="TM_PBP2"/>
    <property type="match status" value="1"/>
</dbReference>
<keyword evidence="7 9" id="KW-0472">Membrane</keyword>
<dbReference type="AlphaFoldDB" id="A0A6G9IB81"/>
<feature type="transmembrane region" description="Helical" evidence="9">
    <location>
        <begin position="256"/>
        <end position="278"/>
    </location>
</feature>
<evidence type="ECO:0000313" key="11">
    <source>
        <dbReference type="EMBL" id="QIQ20840.1"/>
    </source>
</evidence>
<comment type="subcellular location">
    <subcellularLocation>
        <location evidence="1">Cell inner membrane</location>
        <topology evidence="1">Multi-pass membrane protein</topology>
    </subcellularLocation>
    <subcellularLocation>
        <location evidence="9">Cell membrane</location>
        <topology evidence="9">Multi-pass membrane protein</topology>
    </subcellularLocation>
</comment>
<feature type="transmembrane region" description="Helical" evidence="9">
    <location>
        <begin position="24"/>
        <end position="47"/>
    </location>
</feature>
<dbReference type="GO" id="GO:0005886">
    <property type="term" value="C:plasma membrane"/>
    <property type="evidence" value="ECO:0007669"/>
    <property type="project" value="UniProtKB-SubCell"/>
</dbReference>
<keyword evidence="4" id="KW-0997">Cell inner membrane</keyword>
<dbReference type="Pfam" id="PF00528">
    <property type="entry name" value="BPD_transp_1"/>
    <property type="match status" value="1"/>
</dbReference>
<dbReference type="PROSITE" id="PS50928">
    <property type="entry name" value="ABC_TM1"/>
    <property type="match status" value="1"/>
</dbReference>
<evidence type="ECO:0000256" key="5">
    <source>
        <dbReference type="ARBA" id="ARBA00022692"/>
    </source>
</evidence>
<evidence type="ECO:0000256" key="3">
    <source>
        <dbReference type="ARBA" id="ARBA00022475"/>
    </source>
</evidence>
<proteinExistence type="inferred from homology"/>